<gene>
    <name evidence="1" type="ORF">FOTG_12888</name>
</gene>
<sequence length="153" mass="18309">MSYAPRSLYHQFGTKFVSEHWYECVLENIWENEKLKAQEKMVREKYYELYHQKGRPRMARDNGYYTRRMHWYAERLFSRENTTEDGPLPVKIVKRLAFLELYGEADVSESDFEQDLSARTDIPIEALRPAGVEIKDSILWIEGRYGCRGRRDS</sequence>
<dbReference type="EMBL" id="JH657966">
    <property type="protein sequence ID" value="EXM19103.1"/>
    <property type="molecule type" value="Genomic_DNA"/>
</dbReference>
<dbReference type="HOGENOM" id="CLU_144289_0_0_1"/>
<proteinExistence type="predicted"/>
<accession>X0KZT0</accession>
<reference evidence="1" key="1">
    <citation type="submission" date="2011-11" db="EMBL/GenBank/DDBJ databases">
        <title>The Genome Sequence of Fusarium oxysporum Cotton.</title>
        <authorList>
            <consortium name="The Broad Institute Genome Sequencing Platform"/>
            <person name="Ma L.-J."/>
            <person name="Gale L.R."/>
            <person name="Schwartz D.C."/>
            <person name="Zhou S."/>
            <person name="Corby-Kistler H."/>
            <person name="Young S.K."/>
            <person name="Zeng Q."/>
            <person name="Gargeya S."/>
            <person name="Fitzgerald M."/>
            <person name="Haas B."/>
            <person name="Abouelleil A."/>
            <person name="Alvarado L."/>
            <person name="Arachchi H.M."/>
            <person name="Berlin A."/>
            <person name="Brown A."/>
            <person name="Chapman S.B."/>
            <person name="Chen Z."/>
            <person name="Dunbar C."/>
            <person name="Freedman E."/>
            <person name="Gearin G."/>
            <person name="Goldberg J."/>
            <person name="Griggs A."/>
            <person name="Gujja S."/>
            <person name="Heiman D."/>
            <person name="Howarth C."/>
            <person name="Larson L."/>
            <person name="Lui A."/>
            <person name="MacDonald P.J.P."/>
            <person name="Montmayeur A."/>
            <person name="Murphy C."/>
            <person name="Neiman D."/>
            <person name="Pearson M."/>
            <person name="Priest M."/>
            <person name="Roberts A."/>
            <person name="Saif S."/>
            <person name="Shea T."/>
            <person name="Shenoy N."/>
            <person name="Sisk P."/>
            <person name="Stolte C."/>
            <person name="Sykes S."/>
            <person name="Wortman J."/>
            <person name="Nusbaum C."/>
            <person name="Birren B."/>
        </authorList>
    </citation>
    <scope>NUCLEOTIDE SEQUENCE [LARGE SCALE GENOMIC DNA]</scope>
    <source>
        <strain evidence="1">25433</strain>
    </source>
</reference>
<dbReference type="Proteomes" id="UP000030701">
    <property type="component" value="Unassembled WGS sequence"/>
</dbReference>
<reference evidence="1" key="2">
    <citation type="submission" date="2012-05" db="EMBL/GenBank/DDBJ databases">
        <title>The Genome Annotation of Fusarium oxysporum Cotton.</title>
        <authorList>
            <consortium name="The Broad Institute Genomics Platform"/>
            <person name="Ma L.-J."/>
            <person name="Corby-Kistler H."/>
            <person name="Broz K."/>
            <person name="Gale L.R."/>
            <person name="Jonkers W."/>
            <person name="O'Donnell K."/>
            <person name="Ploetz R."/>
            <person name="Steinberg C."/>
            <person name="Schwartz D.C."/>
            <person name="VanEtten H."/>
            <person name="Zhou S."/>
            <person name="Young S.K."/>
            <person name="Zeng Q."/>
            <person name="Gargeya S."/>
            <person name="Fitzgerald M."/>
            <person name="Abouelleil A."/>
            <person name="Alvarado L."/>
            <person name="Chapman S.B."/>
            <person name="Gainer-Dewar J."/>
            <person name="Goldberg J."/>
            <person name="Griggs A."/>
            <person name="Gujja S."/>
            <person name="Hansen M."/>
            <person name="Howarth C."/>
            <person name="Imamovic A."/>
            <person name="Ireland A."/>
            <person name="Larimer J."/>
            <person name="McCowan C."/>
            <person name="Murphy C."/>
            <person name="Pearson M."/>
            <person name="Poon T.W."/>
            <person name="Priest M."/>
            <person name="Roberts A."/>
            <person name="Saif S."/>
            <person name="Shea T."/>
            <person name="Sykes S."/>
            <person name="Wortman J."/>
            <person name="Nusbaum C."/>
            <person name="Birren B."/>
        </authorList>
    </citation>
    <scope>NUCLEOTIDE SEQUENCE</scope>
    <source>
        <strain evidence="1">25433</strain>
    </source>
</reference>
<evidence type="ECO:0000313" key="1">
    <source>
        <dbReference type="EMBL" id="EXM19103.1"/>
    </source>
</evidence>
<name>X0KZT0_FUSOX</name>
<organism evidence="1">
    <name type="scientific">Fusarium oxysporum f. sp. vasinfectum 25433</name>
    <dbReference type="NCBI Taxonomy" id="1089449"/>
    <lineage>
        <taxon>Eukaryota</taxon>
        <taxon>Fungi</taxon>
        <taxon>Dikarya</taxon>
        <taxon>Ascomycota</taxon>
        <taxon>Pezizomycotina</taxon>
        <taxon>Sordariomycetes</taxon>
        <taxon>Hypocreomycetidae</taxon>
        <taxon>Hypocreales</taxon>
        <taxon>Nectriaceae</taxon>
        <taxon>Fusarium</taxon>
        <taxon>Fusarium oxysporum species complex</taxon>
    </lineage>
</organism>
<dbReference type="AlphaFoldDB" id="X0KZT0"/>
<dbReference type="OrthoDB" id="5016722at2759"/>
<protein>
    <submittedName>
        <fullName evidence="1">Uncharacterized protein</fullName>
    </submittedName>
</protein>